<dbReference type="SMART" id="SM00160">
    <property type="entry name" value="RanBD"/>
    <property type="match status" value="1"/>
</dbReference>
<feature type="compositionally biased region" description="Basic and acidic residues" evidence="3">
    <location>
        <begin position="12"/>
        <end position="52"/>
    </location>
</feature>
<keyword evidence="6" id="KW-1185">Reference proteome</keyword>
<dbReference type="PANTHER" id="PTHR23138">
    <property type="entry name" value="RAN BINDING PROTEIN"/>
    <property type="match status" value="1"/>
</dbReference>
<dbReference type="Pfam" id="PF00638">
    <property type="entry name" value="Ran_BP1"/>
    <property type="match status" value="1"/>
</dbReference>
<dbReference type="Gene3D" id="2.30.29.30">
    <property type="entry name" value="Pleckstrin-homology domain (PH domain)/Phosphotyrosine-binding domain (PTB)"/>
    <property type="match status" value="1"/>
</dbReference>
<name>A0ABR3R315_9PLEO</name>
<dbReference type="InterPro" id="IPR011993">
    <property type="entry name" value="PH-like_dom_sf"/>
</dbReference>
<proteinExistence type="predicted"/>
<reference evidence="5 6" key="1">
    <citation type="submission" date="2024-02" db="EMBL/GenBank/DDBJ databases">
        <title>De novo assembly and annotation of 12 fungi associated with fruit tree decline syndrome in Ontario, Canada.</title>
        <authorList>
            <person name="Sulman M."/>
            <person name="Ellouze W."/>
            <person name="Ilyukhin E."/>
        </authorList>
    </citation>
    <scope>NUCLEOTIDE SEQUENCE [LARGE SCALE GENOMIC DNA]</scope>
    <source>
        <strain evidence="5 6">M42-189</strain>
    </source>
</reference>
<gene>
    <name evidence="5" type="ORF">SLS60_007963</name>
</gene>
<protein>
    <recommendedName>
        <fullName evidence="4">RanBD1 domain-containing protein</fullName>
    </recommendedName>
</protein>
<comment type="subcellular location">
    <subcellularLocation>
        <location evidence="1">Nucleus</location>
    </subcellularLocation>
</comment>
<dbReference type="SUPFAM" id="SSF50729">
    <property type="entry name" value="PH domain-like"/>
    <property type="match status" value="1"/>
</dbReference>
<feature type="region of interest" description="Disordered" evidence="3">
    <location>
        <begin position="397"/>
        <end position="450"/>
    </location>
</feature>
<feature type="compositionally biased region" description="Acidic residues" evidence="3">
    <location>
        <begin position="406"/>
        <end position="424"/>
    </location>
</feature>
<feature type="compositionally biased region" description="Basic and acidic residues" evidence="3">
    <location>
        <begin position="213"/>
        <end position="226"/>
    </location>
</feature>
<accession>A0ABR3R315</accession>
<dbReference type="Proteomes" id="UP001521785">
    <property type="component" value="Unassembled WGS sequence"/>
</dbReference>
<keyword evidence="2" id="KW-0539">Nucleus</keyword>
<dbReference type="InterPro" id="IPR045255">
    <property type="entry name" value="RanBP1-like"/>
</dbReference>
<feature type="compositionally biased region" description="Basic residues" evidence="3">
    <location>
        <begin position="111"/>
        <end position="123"/>
    </location>
</feature>
<evidence type="ECO:0000256" key="2">
    <source>
        <dbReference type="ARBA" id="ARBA00023242"/>
    </source>
</evidence>
<evidence type="ECO:0000313" key="6">
    <source>
        <dbReference type="Proteomes" id="UP001521785"/>
    </source>
</evidence>
<feature type="region of interest" description="Disordered" evidence="3">
    <location>
        <begin position="1"/>
        <end position="287"/>
    </location>
</feature>
<dbReference type="PANTHER" id="PTHR23138:SF142">
    <property type="entry name" value="RAN-BINDING PROTEIN 3B-RELATED"/>
    <property type="match status" value="1"/>
</dbReference>
<evidence type="ECO:0000256" key="1">
    <source>
        <dbReference type="ARBA" id="ARBA00004123"/>
    </source>
</evidence>
<evidence type="ECO:0000313" key="5">
    <source>
        <dbReference type="EMBL" id="KAL1598821.1"/>
    </source>
</evidence>
<feature type="domain" description="RanBD1" evidence="4">
    <location>
        <begin position="442"/>
        <end position="514"/>
    </location>
</feature>
<evidence type="ECO:0000256" key="3">
    <source>
        <dbReference type="SAM" id="MobiDB-lite"/>
    </source>
</evidence>
<comment type="caution">
    <text evidence="5">The sequence shown here is derived from an EMBL/GenBank/DDBJ whole genome shotgun (WGS) entry which is preliminary data.</text>
</comment>
<organism evidence="5 6">
    <name type="scientific">Paraconiothyrium brasiliense</name>
    <dbReference type="NCBI Taxonomy" id="300254"/>
    <lineage>
        <taxon>Eukaryota</taxon>
        <taxon>Fungi</taxon>
        <taxon>Dikarya</taxon>
        <taxon>Ascomycota</taxon>
        <taxon>Pezizomycotina</taxon>
        <taxon>Dothideomycetes</taxon>
        <taxon>Pleosporomycetidae</taxon>
        <taxon>Pleosporales</taxon>
        <taxon>Massarineae</taxon>
        <taxon>Didymosphaeriaceae</taxon>
        <taxon>Paraconiothyrium</taxon>
    </lineage>
</organism>
<dbReference type="InterPro" id="IPR000156">
    <property type="entry name" value="Ran_bind_dom"/>
</dbReference>
<sequence length="585" mass="60983">MDKPLSVAAAPLEHDDRTSAPEIDHLTSPARSDRSSDSEGRPVREKLKETRIDAQAIVDEVPNSDQLMNDAAVNGHVGEASTSGSDNERGRLRRKRSREEFEDIAEDAKPLGKKHERHARKKSRDVTSPIGSDTEVLKRNANGFIAPIAENDGGVNLPSTAATPGRQATPEAVASDKEGATVTSPKNKRKLEQTAPGADTATEPSEATSSTAKPEERDTKRARDGAESDPVSKVAEIKSTMPPGSAFSNTSAESPFAAMTPKSSAKPCEAPAKDLPQTSDSAFKSSGFGAFASSNASPFAAAGKPATSSPFGAATGNKLSSFASKSAASTSTSTGFAGLGGGTSSFVSASNMGKSTFSGSLGGSAFGSVIGGKPGLSTFGGGGSITGLKGKAAPEFGAAETKAASDEEGDDDTGDDQEGDEGGNEAERRSSQPLLSTAGPPETGEENEDAAWTGRAKLYTFVNHEGRKSWQERGVGPLKLNVTRQEPYKARFVLRADGTHRLLLNVAVTSQLRFGDPSGNEPKDGKLLFTAPTATGEIESHMLRVINGLLPTHLARLADPTQLKAERASELWKQVNDAKTSGLYA</sequence>
<feature type="compositionally biased region" description="Low complexity" evidence="3">
    <location>
        <begin position="198"/>
        <end position="212"/>
    </location>
</feature>
<dbReference type="PROSITE" id="PS50196">
    <property type="entry name" value="RANBD1"/>
    <property type="match status" value="1"/>
</dbReference>
<evidence type="ECO:0000259" key="4">
    <source>
        <dbReference type="PROSITE" id="PS50196"/>
    </source>
</evidence>
<dbReference type="EMBL" id="JAKJXO020000011">
    <property type="protein sequence ID" value="KAL1598821.1"/>
    <property type="molecule type" value="Genomic_DNA"/>
</dbReference>